<keyword evidence="2" id="KW-1185">Reference proteome</keyword>
<protein>
    <submittedName>
        <fullName evidence="1">Uncharacterized protein</fullName>
    </submittedName>
</protein>
<dbReference type="EMBL" id="JAPHNI010000157">
    <property type="protein sequence ID" value="KAJ8115114.1"/>
    <property type="molecule type" value="Genomic_DNA"/>
</dbReference>
<evidence type="ECO:0000313" key="2">
    <source>
        <dbReference type="Proteomes" id="UP001153331"/>
    </source>
</evidence>
<evidence type="ECO:0000313" key="1">
    <source>
        <dbReference type="EMBL" id="KAJ8115114.1"/>
    </source>
</evidence>
<accession>A0ACC2IIS7</accession>
<comment type="caution">
    <text evidence="1">The sequence shown here is derived from an EMBL/GenBank/DDBJ whole genome shotgun (WGS) entry which is preliminary data.</text>
</comment>
<name>A0ACC2IIS7_9PLEO</name>
<dbReference type="Proteomes" id="UP001153331">
    <property type="component" value="Unassembled WGS sequence"/>
</dbReference>
<organism evidence="1 2">
    <name type="scientific">Boeremia exigua</name>
    <dbReference type="NCBI Taxonomy" id="749465"/>
    <lineage>
        <taxon>Eukaryota</taxon>
        <taxon>Fungi</taxon>
        <taxon>Dikarya</taxon>
        <taxon>Ascomycota</taxon>
        <taxon>Pezizomycotina</taxon>
        <taxon>Dothideomycetes</taxon>
        <taxon>Pleosporomycetidae</taxon>
        <taxon>Pleosporales</taxon>
        <taxon>Pleosporineae</taxon>
        <taxon>Didymellaceae</taxon>
        <taxon>Boeremia</taxon>
    </lineage>
</organism>
<gene>
    <name evidence="1" type="ORF">OPT61_g3163</name>
</gene>
<reference evidence="1" key="1">
    <citation type="submission" date="2022-11" db="EMBL/GenBank/DDBJ databases">
        <title>Genome Sequence of Boeremia exigua.</title>
        <authorList>
            <person name="Buettner E."/>
        </authorList>
    </citation>
    <scope>NUCLEOTIDE SEQUENCE</scope>
    <source>
        <strain evidence="1">CU02</strain>
    </source>
</reference>
<proteinExistence type="predicted"/>
<sequence>MQRSRCKVLQEVQIDGTGRLYVTPVIGFEVQISGVLRIATSRVSGRTDAAKQTMYRQVQAPRNPRVAPASNLPMCRLDSKNIVLQHTQAYNFSPCKLIMIANEYSTEISIAAAIASLCVDTLLFPLDTLITRQQALQRNPNSFRGLYQGFGPTTVTSVPSTIVFFATFGFVKSKFEVYDNLSGIEPLPQPTITACSSAIASLAACAIMSPAETLKQNAQVQYRTSTKQSLAALLDVSKHFAKRPTRLWAGYMMMAASHVPCTTLTFGVYEYLKAIWTESSSHLSTSDDYSHLKISGISAGVAGAFVSGLFVPVDVVTTNIRLAAGRTLGATEPLHLDRRQSVTSVTREIFRKEGIKGFYRGGLLTCITTGLWTGLCLGFYDGITTMYSRGL</sequence>